<comment type="caution">
    <text evidence="2">The sequence shown here is derived from an EMBL/GenBank/DDBJ whole genome shotgun (WGS) entry which is preliminary data.</text>
</comment>
<gene>
    <name evidence="2" type="ORF">B0H17DRAFT_428456</name>
</gene>
<sequence length="80" mass="9281">MALLWLLHWNTEALTGVLVSPADIWSASCPQLLLSHANSDADPIARESCQLAYQRCLWMPRIDRATFQRKVRYLHEKLFL</sequence>
<proteinExistence type="predicted"/>
<evidence type="ECO:0000313" key="2">
    <source>
        <dbReference type="EMBL" id="KAJ7648838.1"/>
    </source>
</evidence>
<feature type="signal peptide" evidence="1">
    <location>
        <begin position="1"/>
        <end position="15"/>
    </location>
</feature>
<feature type="chain" id="PRO_5042082761" description="Secreted protein" evidence="1">
    <location>
        <begin position="16"/>
        <end position="80"/>
    </location>
</feature>
<evidence type="ECO:0008006" key="4">
    <source>
        <dbReference type="Google" id="ProtNLM"/>
    </source>
</evidence>
<evidence type="ECO:0000313" key="3">
    <source>
        <dbReference type="Proteomes" id="UP001221757"/>
    </source>
</evidence>
<name>A0AAD7G1E9_MYCRO</name>
<protein>
    <recommendedName>
        <fullName evidence="4">Secreted protein</fullName>
    </recommendedName>
</protein>
<evidence type="ECO:0000256" key="1">
    <source>
        <dbReference type="SAM" id="SignalP"/>
    </source>
</evidence>
<dbReference type="Proteomes" id="UP001221757">
    <property type="component" value="Unassembled WGS sequence"/>
</dbReference>
<keyword evidence="3" id="KW-1185">Reference proteome</keyword>
<organism evidence="2 3">
    <name type="scientific">Mycena rosella</name>
    <name type="common">Pink bonnet</name>
    <name type="synonym">Agaricus rosellus</name>
    <dbReference type="NCBI Taxonomy" id="1033263"/>
    <lineage>
        <taxon>Eukaryota</taxon>
        <taxon>Fungi</taxon>
        <taxon>Dikarya</taxon>
        <taxon>Basidiomycota</taxon>
        <taxon>Agaricomycotina</taxon>
        <taxon>Agaricomycetes</taxon>
        <taxon>Agaricomycetidae</taxon>
        <taxon>Agaricales</taxon>
        <taxon>Marasmiineae</taxon>
        <taxon>Mycenaceae</taxon>
        <taxon>Mycena</taxon>
    </lineage>
</organism>
<dbReference type="EMBL" id="JARKIE010000374">
    <property type="protein sequence ID" value="KAJ7648838.1"/>
    <property type="molecule type" value="Genomic_DNA"/>
</dbReference>
<dbReference type="AlphaFoldDB" id="A0AAD7G1E9"/>
<accession>A0AAD7G1E9</accession>
<reference evidence="2" key="1">
    <citation type="submission" date="2023-03" db="EMBL/GenBank/DDBJ databases">
        <title>Massive genome expansion in bonnet fungi (Mycena s.s.) driven by repeated elements and novel gene families across ecological guilds.</title>
        <authorList>
            <consortium name="Lawrence Berkeley National Laboratory"/>
            <person name="Harder C.B."/>
            <person name="Miyauchi S."/>
            <person name="Viragh M."/>
            <person name="Kuo A."/>
            <person name="Thoen E."/>
            <person name="Andreopoulos B."/>
            <person name="Lu D."/>
            <person name="Skrede I."/>
            <person name="Drula E."/>
            <person name="Henrissat B."/>
            <person name="Morin E."/>
            <person name="Kohler A."/>
            <person name="Barry K."/>
            <person name="LaButti K."/>
            <person name="Morin E."/>
            <person name="Salamov A."/>
            <person name="Lipzen A."/>
            <person name="Mereny Z."/>
            <person name="Hegedus B."/>
            <person name="Baldrian P."/>
            <person name="Stursova M."/>
            <person name="Weitz H."/>
            <person name="Taylor A."/>
            <person name="Grigoriev I.V."/>
            <person name="Nagy L.G."/>
            <person name="Martin F."/>
            <person name="Kauserud H."/>
        </authorList>
    </citation>
    <scope>NUCLEOTIDE SEQUENCE</scope>
    <source>
        <strain evidence="2">CBHHK067</strain>
    </source>
</reference>
<keyword evidence="1" id="KW-0732">Signal</keyword>